<evidence type="ECO:0000256" key="2">
    <source>
        <dbReference type="ARBA" id="ARBA00004496"/>
    </source>
</evidence>
<organism evidence="18 19">
    <name type="scientific">Burkholderia ubonensis</name>
    <dbReference type="NCBI Taxonomy" id="101571"/>
    <lineage>
        <taxon>Bacteria</taxon>
        <taxon>Pseudomonadati</taxon>
        <taxon>Pseudomonadota</taxon>
        <taxon>Betaproteobacteria</taxon>
        <taxon>Burkholderiales</taxon>
        <taxon>Burkholderiaceae</taxon>
        <taxon>Burkholderia</taxon>
        <taxon>Burkholderia cepacia complex</taxon>
    </lineage>
</organism>
<dbReference type="GO" id="GO:0005737">
    <property type="term" value="C:cytoplasm"/>
    <property type="evidence" value="ECO:0007669"/>
    <property type="project" value="UniProtKB-SubCell"/>
</dbReference>
<dbReference type="InterPro" id="IPR020806">
    <property type="entry name" value="PKS_PP-bd"/>
</dbReference>
<reference evidence="19" key="1">
    <citation type="submission" date="2016-08" db="EMBL/GenBank/DDBJ databases">
        <title>Population biology and virulence potential of Burkholderia ubonensis.</title>
        <authorList>
            <person name="Price E.P."/>
            <person name="Currie B.J."/>
            <person name="Wagner D.M."/>
        </authorList>
    </citation>
    <scope>NUCLEOTIDE SEQUENCE [LARGE SCALE GENOMIC DNA]</scope>
    <source>
        <strain evidence="19">MSMB0103</strain>
    </source>
</reference>
<evidence type="ECO:0000256" key="11">
    <source>
        <dbReference type="ARBA" id="ARBA00049556"/>
    </source>
</evidence>
<evidence type="ECO:0000313" key="19">
    <source>
        <dbReference type="Proteomes" id="UP000183667"/>
    </source>
</evidence>
<dbReference type="Gene3D" id="3.40.47.10">
    <property type="match status" value="4"/>
</dbReference>
<feature type="compositionally biased region" description="Low complexity" evidence="14">
    <location>
        <begin position="1489"/>
        <end position="1498"/>
    </location>
</feature>
<proteinExistence type="predicted"/>
<dbReference type="InterPro" id="IPR015421">
    <property type="entry name" value="PyrdxlP-dep_Trfase_major"/>
</dbReference>
<dbReference type="SMART" id="SM00825">
    <property type="entry name" value="PKS_KS"/>
    <property type="match status" value="4"/>
</dbReference>
<dbReference type="Pfam" id="PF00561">
    <property type="entry name" value="Abhydrolase_1"/>
    <property type="match status" value="1"/>
</dbReference>
<dbReference type="CDD" id="cd08953">
    <property type="entry name" value="KR_2_SDR_x"/>
    <property type="match status" value="1"/>
</dbReference>
<feature type="region of interest" description="N-terminal hotdog fold" evidence="13">
    <location>
        <begin position="1"/>
        <end position="98"/>
    </location>
</feature>
<dbReference type="SUPFAM" id="SSF53383">
    <property type="entry name" value="PLP-dependent transferases"/>
    <property type="match status" value="1"/>
</dbReference>
<sequence length="6918" mass="725897">MQNHRVHDVSVMPGVVFLDLTSRVLEARGHAWTGYALERVLFSEPVVTSTDGDRELRVRIWLPEGDAGSVLVDSRVWGDDGAFAENMRAALVVDRDPPAPALDVAALKARMTDALDMSEMYRRARLERIDHRAPMRCTGRLWKGGGALLGELRLEVPPEPGFHMHPAALDAATIAAYAQTEAAFDAPFIPVSIDRVRLVAPLSEQFFLHAPGTEVLAATGDVISNDYDLYDRDGRHCASFRRLACKRIRQPELITRLLLPRARAAGDARSADAPAATAELARASSYAALLRIWIGEILSIEAASVATHLGFYELGLGSRDLLALAARLEQVVGNEIYPTLLFEHRDIAALDAHLLASFGPLTAHATAEPVTAAPAAAPVVAQTGFAAPAWIPDRRRPAPTGAARIAVHGLPARAFDSLRAAARERRGVDLIALDDPAPLAARGDGAPDALVWFGDHDGAPDVQLAELARWTAACHRGARPIELLVVERGETASATLHGFAAFLRGVRVESPRIAARALLVPERGWEHAVLDELARAGDTFPATAGLVSALPDGSSRVRALVPRTLAAGDASARTPVLPDAAVCVVAGGTGGIGVQLAHWLATHARARVIVLSRSEPDAALLAEWGRTPAPASIAHECCDVTDRAGLDAVLGRIRQRFGGIDAVFHVAGVQSDALHFTVSPAACRAVTASKVAGFQALDEATARDRLTLFCAFSSLAAWRPNPGQGAYAFANAMLEALAERRRLDPTRSGKTVAIAWPLWAEGGMRLAGADLDEAMARTGLHPLPSAEAFTCLQATLRSRPEDTTLAVLHGDAPRYRDWLSRERGDDDGDAVPLAAESAWESAPHERADDIAIVGLAGRYPGADDIDAFWMRLRDGYDAITEVPRERWNHAALFDPQRGVEGRTYGRWGGFLGDIEGFDAAHFQMSRREAERADPQERLFLETCWTLLEAAGHPAGALADRNVGVFAGVMWNHYQLCGDPDEVAPAAMHASVANRVSYALDLRGPSMAVDTACSSSLTAIGLAIDALRGGACTMAIAGGVNLAVHPQKYLQLAQGQFLSDDGRCRSFGSGGSGYVPGEGVGAVLLRPLRDALRDGDHVWGVIRGHALNHAGRTGGFTVPSPTGQAEVMSRALRDAGIDGASVSYVEAHGTGTALGDPIEVESIGRVLGRDGGATLPIGSVKSNVGHLESAAGIAAVTKVLLMARARQLAPSLHSRELNGALRLAPFGLHVQQTLATWQPIAGAPRRAAVSAFGAGGANAHLIIDEPPVRPAAADSSDGGAQWLVLSARDAAGLSDYADRMAQALDAVPDHTGPDALAIAADLVSVCATDLGPDETPRSLGIEGADLQALSRRLGRDVDPDEALSGAGAGGDHPLRLADVAYTLQAHRSHLTHRLACRAADLRDAVALLRAYVRGEVVAGVLTGTADAGAAAAPAAVDAGPVERWVAGHDVDFAAPWASARARRVALPVPRLFHPQGFWIGRWQREGAAQAPARVASPASRHTESTGNSNMSDVAGSDPVTLKVLANGVALVRMQAVADNNMFTEALLDGLAAAFGSIESDPAVRAVVLTGTDKVFSMGGTPSALERLARKEGSFTDVPFLYEGLARCRVPVIAALRGHAAGGGLTFGLHADHVVLDRDGTYSANFVKFGFTPGLGATYALERRFGAALAAEMCMTAAAYAGRDLEAMGVALRFADGPQVLQSALRVADAIAEQSAPVVNALKRELAERAGADLAKVIAREAAMHDAVLHADLVSGIRARTGHAEPDAARTDGPAHAGRPAPAAPRVAAADPVKPRIRNEIETTLCRNLFVHRNELDARRTFAEMGLDSLGAVEIVRDLNHAFGLNLDSVLVYDHPTIDALVDHVAAAQAASDGLIAIALDAPAQPAAATCEAADPARAAVAMPLSLASAVADASRASVEVRPAAKITRPTLSSPPPLRLKLAPAADASSPDPQAIDATRDAGEPATTGSGIMPGATEPDAAETGALPATASDDDIAIIGLSARYPGATSADALWRNLLDGTFSVEEVSPERWDIARFYDPDPTAPGKTSSKVAGLVTDIDRFDATFFGISPREAELMDPQQRVFLEQAWRALEDAGHAVGPERRINCGVFVGTAAGDYMQLLQAAGASDSGQVFLGNAASILAGRIAYFLNLEGPTVAVDTACSSSLVALHLACQSIRGGDCEMAVAGGIALMVTPQMHVWNSKSGMLSQLGRCASFDASADGFVLGEGAGLVVVKRLSAALADRDRIYAVIRASGINGDGKTNGITAPSADAQLALQRRVHAAAGVSPDDIAYIETHGAGTQLGDPIELKALAGLMRGRSTTLPPCGVGSIKSNLGHTTLASGIAGLIKVTLALQHREIPPSLHFDTMNPNIELGGAPLEVVTTRRAWPVGPSGRRMGAVNSFGMSGTNAHFVLQEAPPEAARPDAGDLVDEGHLLLVSARTSPALRALVEGLVMDLERGAALSDVAYTLGVGRAVFRKRCAIVAGDAVQAIALLRGALAEGTLEGVHSAHCASADASAGFDRALDGPALTTLGGRFCSGQAGLDLTGFFERRRGRRIALSGYPLSNQRFWVPDSAGAAPSVAAPGATGPIRALLENTAKEVIDPDTDWVRDHCVQGQHWVPGAAILYYSARTQRFRPVELSDVEWLMPARVAGRVTLEIQGSVDDEGRYDIEMRVAGQPSFARARCVPQGAGRPRPRMALDTLAAGYPHAIEHGVLYDRFARAGIAYGPGYRLITRVTHDAQGAVAWLRADSGRGMIQTLDAILQVVAVLEEGTALKLPRRIDTVRVNQSLDAVVTVVAQRIGDGCYDVTACDRDGNAVLEVSGFRLVTSPDGGSRLYEPRWREMPSGAAQPSGDRTYLSLRPDAHLALPDTVTGELVVDARALGEAEPARTLEAARALFARLCAPQSDALRVTVLTAGAVPVDAAAPVRPVQAALAAIARSAAAERPGLGLQVIDLAHDSAASREDLPARPDGLPGLVALRGGRWYGRVMRPVAHVTPHRLLGDGETCVIVGGAGGIGFALSKELARMHGAALGWIGRRPLDESIRARMREIEQLGGRVTYVSASLGDEAALADAVRVIRGRFGPISAAIHSAIVLDDATLDTMRPEQLAGVLEPKVAGCVNLHRSLEGEPLDKLVLFSSVSSLLDSPGQGNYAAASAYLDAWGGELRRRCGAPVFVVNWGYWGSVGIVSGPRYQREMAARGVGSIEPADGFACLRMQLGAGLPQAMVMNADPGRFASFGLMLENAAAPSVATVVHSIQGNSMYTDGGKPSSGGALPHGAPDTARPAVERYLAGVFARVLKCDADTLDVNETFDTFGVDSLLGMDLLRALRQDLGELPSTLFYQKLTIAEVAAYLVEHKGDALAAASAPAGAVATPAGAPGAPGAAMPDTARAPRAAMSVPAANASRASVTAPADAVVLDYVRGVFGGVLKLEPDALDPHETFESYGVDSLLGTDILRVLKADFADLPSTLLYERLTIAEVAGYLRTERAAEVARRLTPRSDAVDDGNPAAAPDADGIDAGRIAPVDEPAPMTPAAPAARPAQRGSRRDGDIAVIASVGRYPGAPDLDAFWDNLRDGRRSIVTVPADRWDADAYFDPTPQPNRSYGKWGGFIDGVDQFDPKFFGILPSQAAAMDPQERLFLESCWDLLEQAGHNGSDTRETRTGVFVGIMYGSYGQIAAAAGWPQGRFNLGHSPYWSVANRVSYTFNFSGPSMAVDTACSSSLTAFHLACEAIRRGECRQAIAGGVNVILHPAHHIALSAMQMLGTGLACRTFDTSADGIVPGEGVGAVLLRPLEDALADGDEILAVVRGSMINAGGKTGGYTVPNVNAQADVITEALARSGLAPDEIDAIEVHGTGTQLGDPIEIAALNRAYGGTGRPAPLLVGSVKSNIGHLEGAAGIAGIGKAILQLRNRAVAPCAGLDDLNEKIDFGAAVMPARTLQPLASPGDGRPSACGVSSFGAGGANAHVILQQWQENRVPTHTEGEQAFLLSANSHAQLAAYARRVADWLQRHPEASLSRLCFTSQTGRRALPVRAVAMAASLDALQAALRAIAARDAAALVSPEAGQGTLSLGGVADELIALLIARRGLRQLGELWVNGHEIAWRRTWDAAPVRCGFPTVPFERKRIWMTPPPGAAADARPAQSAARLTRLAAAHRIGGRALVPGAALLDLMLDRQGPDAPRAVRAVRWLRQAVVDGGGIDLPVSDDADGMLVRGQDGEIVARAQAAELLSCAPAPRDLAALTATHGVFSEGAALYERLRAGGFEYGPELRAVARFATTDDSVVGELDATLLVPDTAFAVSVDAAMQLVALLAREPAVPVSIDAVMQFGAPERARVMLVERTADPARFDLTLWDADGHAVLRLDGLRIAALPQPGNAGPEYLCAVERATPCPAAVMTAGTVLLSGGDRADHAVLGDALRRRGWSVLHDDGAPLSGLDAVLVLLDAAGADPASALAAQLAGQRRLLERLKAGRDGRKVRLLVVGRSSDLVAGALAAATRTLAMEFPWLACSHLAIAPGALEQVEGVADELCAPAQEDMVRLDGDARLVRRLQPMAGDATAAAAVRPGAVYIVSGGAGALGRLFTAHLVSRGPATAVVLGRSEATDELNAWMASLSVRGSRVAYARVDVGDADAVADAVAEIVERHGPVRGVLHAAGVVDDALLLNKTDRAIARVLRPKVRGALALDAATADAPLDFFMLCSSLVAETGNVGQIDYACANRFLIEFGAARERERAAGRRHGVTVSVAWPLWQAGGMRVDAATEALFRERFGMAALSTEAGLDAFEFALAGRHPSFALVQRYRAGTAGPAARSGDVAGPAGNASMPAVTLRDETRAPAAAPVAAGAIAPASLRAAILTTLQQIGAAYLFVDPADVDPEGELLELGFDSISLTDMVNRINAQFGLDLLPTVLFECPTLGDVADYLGREHGARIAARFAAAPSTEAVATASHPVGTAADAMVQAPARAAVLQPTESATGLSHDEDGVDGEAGAIAVIGMAGRLAGAASLDAFWDALERGVSLTGAPPSERTALLDDPVTCRVEGGFLADVARFDAARFGISPREAALMDPQQRIFLETVLQAVEDAGYGQQWLGGREIGLFVGASTSDYESMLTDAGVRVEPHVASGVAHSIIANRVSHLFDWHGPSEVVDTACSSALVAVHRAIGALRNGECEMAVAGGVNVTLSPGLFHAFIDSGMLSADFACKTFDRKANGYVRGEGVGAVVLKPLRRALAERDNVLAIVRGSAVNHGGKSNSLTAPNPAAQAQVIRRAIADAGVDPRRISFVETHGTGTPLGDPVEIEGLKQGFALACDDAGVTVPASPWVALGAVKTTVGHLEAAAGIAGFLRTVLSMRHGRLAANRHFSELNPYIRLDGSPFMLLDHGRRWAAADGAPLLAGVSAFGFGGTNSHVILESAPAVVREPSAAAMLAFPLSAPDAGRLAAYADALANALSTRDVALEDVAFTLCDGRDTLALRCVLVADSISELTGQLRMLARGDARDATRLDLLAAPDRDAALEWLSTARTAWPEHGGRRCSLPAVPLAGERHWFAAAGIATRGDVVADAVAPATPPADRDAAAAAALRSPVKESGPPPVSAVAPRTPVLLRPLSAAPAPSHAMPAASEAGAARRGAARVADTGAPVTAAASAPSIVDAIRRDLAEILLMTPERVDLDARFDDLGLDSIFRMDLVRRLNERFATQLSGEALYNVESVAALAQLVEATRAADGATAQPGALPHAVDSAPDRAVDASWVRDHVEALTGRQLGDQDDFSNAGLTSFDMLRVIAGLETTFGPLPKSSLFDYPTPRALASWLAATYGDDAAIRLAASRPASGPTARVPVRTERLANGAAVIAKRELSAYPDLAATVASLEAAWAKEGGLPGRDIAPLIFLGSEGSGYLNFSERDGLLLAWSSVVDEHRYAALAAEWVEWATSRNLRPNLLSMMPLPELAGVPFCATSFGTVQRLTDIASFSLNGKDMTRLRKKINRFERSGAVSVEEYALGREPATDRRIVELIDEWAARKDMVNPYVGTVRHEIGAGILAKRHRLFLTRVDGLIVAAIIVTKIPSENGYLLDLEFFGDAMGDGGLDYTIVAIIERLAQEGVQMFSFGATLGVVVADSPNPNPHVERTLGELRDSGIFRGDGNFQFKNKYRPDNLPVYLCQPAAASAVDVSSVLLLIVNPSIPPRDDASSIAPPVVPDDAEANAAAGIDAATADRAPVHGESPRRARLREAGWNPLRLPPAAGVVDLVTDSWAERDDFAFAERVRELTDTANAICLDLADQRLLPFSYVQAAPSGRAAEMALLRAAEGPRKGILQNHLFQSWTFNQLELGWVPHRLTTLPRSADIDLAHLDRMIEQHRATIGLCCIELAPNATGGRAISLDNLRAVKSRLAAASIPLVFDATRGLENAWMISEASDRPFWEVVAELFGLADALTLSMSKDFGVSAGGLVASNHPAITRALEQRVRDRGHDVSMASRRLFASALADRDWLERVVAARIAHVARVAASVAAAGIPVRAAGAHAVLIDAAAWCAGHADPVASALAWLYDVTGVRAAPHLSAGLDETGQCIRLAVPVALDDAALDALDAAFAASRAAAAPAELLRVPGSAGAAAQYVIRDSVPDDVVEALAGAAPGAPAARNEEVARRWQPAVRRHLVPYEGAQIEVFECGAGEPVVLLHPFNIGAGFFAPQFAELARTRRVVVVHAPGAGATTYGTDLTFAGLSRLVLAAVDGIGITSRFVVAGASFGGLTALAVAHAFPEHVSGLVLLGSSYKVGNRRGEVNRLAVVAREDFDALDRAGVTLDRPRGEYERLLAECESMDPKIGLRYLDVFAARPSLLDAARALQVPTLLIHGEHDTVIARAIAHEIDAAIPAARYVELDDAGHFPSLTSHVRVNALIDAFVDAVASSTSPDADRLDRRAYALD</sequence>
<feature type="domain" description="PKS/mFAS DH" evidence="17">
    <location>
        <begin position="2573"/>
        <end position="2837"/>
    </location>
</feature>
<dbReference type="SMART" id="SM00823">
    <property type="entry name" value="PKS_PP"/>
    <property type="match status" value="7"/>
</dbReference>
<dbReference type="InterPro" id="IPR057326">
    <property type="entry name" value="KR_dom"/>
</dbReference>
<dbReference type="SMART" id="SM01294">
    <property type="entry name" value="PKS_PP_betabranch"/>
    <property type="match status" value="3"/>
</dbReference>
<evidence type="ECO:0000256" key="9">
    <source>
        <dbReference type="ARBA" id="ARBA00022737"/>
    </source>
</evidence>
<dbReference type="SMART" id="SM00822">
    <property type="entry name" value="PKS_KR"/>
    <property type="match status" value="3"/>
</dbReference>
<comment type="subcellular location">
    <subcellularLocation>
        <location evidence="2">Cytoplasm</location>
    </subcellularLocation>
</comment>
<evidence type="ECO:0000256" key="12">
    <source>
        <dbReference type="ARBA" id="ARBA00054155"/>
    </source>
</evidence>
<feature type="region of interest" description="C-terminal hotdog fold" evidence="13">
    <location>
        <begin position="4249"/>
        <end position="4379"/>
    </location>
</feature>
<feature type="domain" description="Carrier" evidence="15">
    <location>
        <begin position="3285"/>
        <end position="3361"/>
    </location>
</feature>
<feature type="compositionally biased region" description="Low complexity" evidence="14">
    <location>
        <begin position="3508"/>
        <end position="3544"/>
    </location>
</feature>
<feature type="active site" description="Proton donor; for dehydratase activity" evidence="13">
    <location>
        <position position="170"/>
    </location>
</feature>
<feature type="region of interest" description="Disordered" evidence="14">
    <location>
        <begin position="5567"/>
        <end position="5593"/>
    </location>
</feature>
<evidence type="ECO:0000259" key="16">
    <source>
        <dbReference type="PROSITE" id="PS52004"/>
    </source>
</evidence>
<dbReference type="InterPro" id="IPR013968">
    <property type="entry name" value="PKS_KR"/>
</dbReference>
<feature type="active site" description="Proton donor; for dehydratase activity" evidence="13">
    <location>
        <position position="2762"/>
    </location>
</feature>
<dbReference type="Gene3D" id="1.10.1240.100">
    <property type="match status" value="3"/>
</dbReference>
<feature type="region of interest" description="Disordered" evidence="14">
    <location>
        <begin position="1489"/>
        <end position="1512"/>
    </location>
</feature>
<comment type="caution">
    <text evidence="18">The sequence shown here is derived from an EMBL/GenBank/DDBJ whole genome shotgun (WGS) entry which is preliminary data.</text>
</comment>
<dbReference type="Pfam" id="PF00378">
    <property type="entry name" value="ECH_1"/>
    <property type="match status" value="1"/>
</dbReference>
<gene>
    <name evidence="18" type="ORF">BGV66_05425</name>
</gene>
<dbReference type="Pfam" id="PF00550">
    <property type="entry name" value="PP-binding"/>
    <property type="match status" value="7"/>
</dbReference>
<dbReference type="InterPro" id="IPR050091">
    <property type="entry name" value="PKS_NRPS_Biosynth_Enz"/>
</dbReference>
<dbReference type="CDD" id="cd00833">
    <property type="entry name" value="PKS"/>
    <property type="match status" value="4"/>
</dbReference>
<feature type="region of interest" description="N-terminal hotdog fold" evidence="13">
    <location>
        <begin position="4102"/>
        <end position="4237"/>
    </location>
</feature>
<dbReference type="SMART" id="SM00826">
    <property type="entry name" value="PKS_DH"/>
    <property type="match status" value="1"/>
</dbReference>
<dbReference type="InterPro" id="IPR054514">
    <property type="entry name" value="RhiE-like_linker"/>
</dbReference>
<feature type="domain" description="Ketosynthase family 3 (KS3)" evidence="16">
    <location>
        <begin position="1991"/>
        <end position="2416"/>
    </location>
</feature>
<dbReference type="Pfam" id="PF01212">
    <property type="entry name" value="Beta_elim_lyase"/>
    <property type="match status" value="1"/>
</dbReference>
<dbReference type="InterPro" id="IPR015422">
    <property type="entry name" value="PyrdxlP-dep_Trfase_small"/>
</dbReference>
<dbReference type="CDD" id="cd06558">
    <property type="entry name" value="crotonase-like"/>
    <property type="match status" value="1"/>
</dbReference>
<feature type="active site" description="Proton acceptor; for dehydratase activity" evidence="13">
    <location>
        <position position="2613"/>
    </location>
</feature>
<feature type="domain" description="Carrier" evidence="15">
    <location>
        <begin position="1786"/>
        <end position="1867"/>
    </location>
</feature>
<dbReference type="EMBL" id="MEAU01000006">
    <property type="protein sequence ID" value="OJA49776.1"/>
    <property type="molecule type" value="Genomic_DNA"/>
</dbReference>
<dbReference type="PROSITE" id="PS52019">
    <property type="entry name" value="PKS_MFAS_DH"/>
    <property type="match status" value="3"/>
</dbReference>
<dbReference type="Gene3D" id="3.90.1150.10">
    <property type="entry name" value="Aspartate Aminotransferase, domain 1"/>
    <property type="match status" value="1"/>
</dbReference>
<comment type="catalytic activity">
    <reaction evidence="11">
        <text>a (3S)-3-hydroxyacyl-CoA + NAD(+) = a 3-oxoacyl-CoA + NADH + H(+)</text>
        <dbReference type="Rhea" id="RHEA:22432"/>
        <dbReference type="ChEBI" id="CHEBI:15378"/>
        <dbReference type="ChEBI" id="CHEBI:57318"/>
        <dbReference type="ChEBI" id="CHEBI:57540"/>
        <dbReference type="ChEBI" id="CHEBI:57945"/>
        <dbReference type="ChEBI" id="CHEBI:90726"/>
        <dbReference type="EC" id="1.1.1.35"/>
    </reaction>
</comment>
<dbReference type="InterPro" id="IPR024320">
    <property type="entry name" value="LPG_synthase_C"/>
</dbReference>
<dbReference type="InterPro" id="IPR036736">
    <property type="entry name" value="ACP-like_sf"/>
</dbReference>
<dbReference type="InterPro" id="IPR001753">
    <property type="entry name" value="Enoyl-CoA_hydra/iso"/>
</dbReference>
<dbReference type="Pfam" id="PF02801">
    <property type="entry name" value="Ketoacyl-synt_C"/>
    <property type="match status" value="4"/>
</dbReference>
<dbReference type="PANTHER" id="PTHR43775">
    <property type="entry name" value="FATTY ACID SYNTHASE"/>
    <property type="match status" value="1"/>
</dbReference>
<dbReference type="FunFam" id="3.40.47.10:FF:000019">
    <property type="entry name" value="Polyketide synthase type I"/>
    <property type="match status" value="1"/>
</dbReference>
<evidence type="ECO:0000259" key="17">
    <source>
        <dbReference type="PROSITE" id="PS52019"/>
    </source>
</evidence>
<evidence type="ECO:0000256" key="1">
    <source>
        <dbReference type="ARBA" id="ARBA00001933"/>
    </source>
</evidence>
<evidence type="ECO:0000313" key="18">
    <source>
        <dbReference type="EMBL" id="OJA49776.1"/>
    </source>
</evidence>
<dbReference type="SUPFAM" id="SSF52096">
    <property type="entry name" value="ClpP/crotonase"/>
    <property type="match status" value="1"/>
</dbReference>
<evidence type="ECO:0000256" key="3">
    <source>
        <dbReference type="ARBA" id="ARBA00004792"/>
    </source>
</evidence>
<comment type="function">
    <text evidence="12">Involved in production of the polyketide antibiotic thailandamide.</text>
</comment>
<dbReference type="Pfam" id="PF22621">
    <property type="entry name" value="CurL-like_PKS_C"/>
    <property type="match status" value="2"/>
</dbReference>
<protein>
    <recommendedName>
        <fullName evidence="20">3-hydroxyacyl-CoA dehydrogenase</fullName>
    </recommendedName>
</protein>
<name>A0ABD6Q8K6_9BURK</name>
<dbReference type="NCBIfam" id="NF005496">
    <property type="entry name" value="PRK07110.1"/>
    <property type="match status" value="1"/>
</dbReference>
<dbReference type="Gene3D" id="1.10.1200.10">
    <property type="entry name" value="ACP-like"/>
    <property type="match status" value="7"/>
</dbReference>
<dbReference type="Pfam" id="PF22336">
    <property type="entry name" value="RhiE-like_linker"/>
    <property type="match status" value="2"/>
</dbReference>
<feature type="compositionally biased region" description="Low complexity" evidence="14">
    <location>
        <begin position="1770"/>
        <end position="1788"/>
    </location>
</feature>
<feature type="domain" description="Ketosynthase family 3 (KS3)" evidence="16">
    <location>
        <begin position="4988"/>
        <end position="5412"/>
    </location>
</feature>
<dbReference type="Gene3D" id="3.40.50.720">
    <property type="entry name" value="NAD(P)-binding Rossmann-like Domain"/>
    <property type="match status" value="3"/>
</dbReference>
<keyword evidence="7" id="KW-0597">Phosphoprotein</keyword>
<dbReference type="InterPro" id="IPR014031">
    <property type="entry name" value="Ketoacyl_synth_C"/>
</dbReference>
<dbReference type="InterPro" id="IPR036291">
    <property type="entry name" value="NAD(P)-bd_dom_sf"/>
</dbReference>
<dbReference type="PROSITE" id="PS50075">
    <property type="entry name" value="CARRIER"/>
    <property type="match status" value="5"/>
</dbReference>
<evidence type="ECO:0000256" key="8">
    <source>
        <dbReference type="ARBA" id="ARBA00022679"/>
    </source>
</evidence>
<keyword evidence="6" id="KW-0963">Cytoplasm</keyword>
<evidence type="ECO:0000259" key="15">
    <source>
        <dbReference type="PROSITE" id="PS50075"/>
    </source>
</evidence>
<dbReference type="InterPro" id="IPR009081">
    <property type="entry name" value="PP-bd_ACP"/>
</dbReference>
<feature type="region of interest" description="Disordered" evidence="14">
    <location>
        <begin position="1761"/>
        <end position="1788"/>
    </location>
</feature>
<evidence type="ECO:0000256" key="14">
    <source>
        <dbReference type="SAM" id="MobiDB-lite"/>
    </source>
</evidence>
<keyword evidence="9" id="KW-0677">Repeat</keyword>
<dbReference type="Gene3D" id="3.30.70.3290">
    <property type="match status" value="1"/>
</dbReference>
<feature type="region of interest" description="Disordered" evidence="14">
    <location>
        <begin position="1926"/>
        <end position="1981"/>
    </location>
</feature>
<dbReference type="SUPFAM" id="SSF47336">
    <property type="entry name" value="ACP-like"/>
    <property type="match status" value="7"/>
</dbReference>
<dbReference type="Proteomes" id="UP000183667">
    <property type="component" value="Unassembled WGS sequence"/>
</dbReference>
<keyword evidence="5" id="KW-0596">Phosphopantetheine</keyword>
<evidence type="ECO:0000256" key="10">
    <source>
        <dbReference type="ARBA" id="ARBA00022898"/>
    </source>
</evidence>
<dbReference type="InterPro" id="IPR042104">
    <property type="entry name" value="PKS_dehydratase_sf"/>
</dbReference>
<feature type="region of interest" description="C-terminal hotdog fold" evidence="13">
    <location>
        <begin position="2709"/>
        <end position="2837"/>
    </location>
</feature>
<dbReference type="InterPro" id="IPR006162">
    <property type="entry name" value="Ppantetheine_attach_site"/>
</dbReference>
<comment type="subunit">
    <text evidence="4">Homotetramer.</text>
</comment>
<dbReference type="GO" id="GO:0016740">
    <property type="term" value="F:transferase activity"/>
    <property type="evidence" value="ECO:0007669"/>
    <property type="project" value="UniProtKB-KW"/>
</dbReference>
<dbReference type="InterPro" id="IPR020841">
    <property type="entry name" value="PKS_Beta-ketoAc_synthase_dom"/>
</dbReference>
<dbReference type="SUPFAM" id="SSF55729">
    <property type="entry name" value="Acyl-CoA N-acyltransferases (Nat)"/>
    <property type="match status" value="1"/>
</dbReference>
<dbReference type="InterPro" id="IPR049900">
    <property type="entry name" value="PKS_mFAS_DH"/>
</dbReference>
<dbReference type="InterPro" id="IPR029045">
    <property type="entry name" value="ClpP/crotonase-like_dom_sf"/>
</dbReference>
<feature type="region of interest" description="Disordered" evidence="14">
    <location>
        <begin position="3500"/>
        <end position="3550"/>
    </location>
</feature>
<dbReference type="SUPFAM" id="SSF53901">
    <property type="entry name" value="Thiolase-like"/>
    <property type="match status" value="4"/>
</dbReference>
<feature type="domain" description="Ketosynthase family 3 (KS3)" evidence="16">
    <location>
        <begin position="3551"/>
        <end position="3974"/>
    </location>
</feature>
<dbReference type="InterPro" id="IPR001597">
    <property type="entry name" value="ArAA_b-elim_lyase/Thr_aldolase"/>
</dbReference>
<feature type="active site" description="Proton acceptor; for dehydratase activity" evidence="13">
    <location>
        <position position="4"/>
    </location>
</feature>
<dbReference type="InterPro" id="IPR029058">
    <property type="entry name" value="AB_hydrolase_fold"/>
</dbReference>
<feature type="domain" description="Ketosynthase family 3 (KS3)" evidence="16">
    <location>
        <begin position="847"/>
        <end position="1264"/>
    </location>
</feature>
<feature type="compositionally biased region" description="Low complexity" evidence="14">
    <location>
        <begin position="1937"/>
        <end position="1955"/>
    </location>
</feature>
<evidence type="ECO:0000256" key="6">
    <source>
        <dbReference type="ARBA" id="ARBA00022490"/>
    </source>
</evidence>
<comment type="caution">
    <text evidence="13">Lacks conserved residue(s) required for the propagation of feature annotation.</text>
</comment>
<evidence type="ECO:0000256" key="7">
    <source>
        <dbReference type="ARBA" id="ARBA00022553"/>
    </source>
</evidence>
<dbReference type="InterPro" id="IPR018201">
    <property type="entry name" value="Ketoacyl_synth_AS"/>
</dbReference>
<dbReference type="InterPro" id="IPR016181">
    <property type="entry name" value="Acyl_CoA_acyltransferase"/>
</dbReference>
<feature type="domain" description="PKS/mFAS DH" evidence="17">
    <location>
        <begin position="1"/>
        <end position="254"/>
    </location>
</feature>
<dbReference type="Gene3D" id="3.10.129.110">
    <property type="entry name" value="Polyketide synthase dehydratase"/>
    <property type="match status" value="3"/>
</dbReference>
<dbReference type="Pfam" id="PF09924">
    <property type="entry name" value="LPG_synthase_C"/>
    <property type="match status" value="1"/>
</dbReference>
<dbReference type="Gene3D" id="3.40.50.1820">
    <property type="entry name" value="alpha/beta hydrolase"/>
    <property type="match status" value="1"/>
</dbReference>
<dbReference type="Gene3D" id="3.90.226.10">
    <property type="entry name" value="2-enoyl-CoA Hydratase, Chain A, domain 1"/>
    <property type="match status" value="1"/>
</dbReference>
<dbReference type="PROSITE" id="PS00606">
    <property type="entry name" value="KS3_1"/>
    <property type="match status" value="4"/>
</dbReference>
<evidence type="ECO:0000256" key="13">
    <source>
        <dbReference type="PROSITE-ProRule" id="PRU01363"/>
    </source>
</evidence>
<evidence type="ECO:0008006" key="20">
    <source>
        <dbReference type="Google" id="ProtNLM"/>
    </source>
</evidence>
<accession>A0ABD6Q8K6</accession>
<feature type="domain" description="Carrier" evidence="15">
    <location>
        <begin position="5642"/>
        <end position="5719"/>
    </location>
</feature>
<keyword evidence="10" id="KW-0663">Pyridoxal phosphate</keyword>
<feature type="domain" description="Carrier" evidence="15">
    <location>
        <begin position="3415"/>
        <end position="3491"/>
    </location>
</feature>
<dbReference type="SUPFAM" id="SSF53474">
    <property type="entry name" value="alpha/beta-Hydrolases"/>
    <property type="match status" value="1"/>
</dbReference>
<dbReference type="InterPro" id="IPR014030">
    <property type="entry name" value="Ketoacyl_synth_N"/>
</dbReference>
<dbReference type="SUPFAM" id="SSF51735">
    <property type="entry name" value="NAD(P)-binding Rossmann-fold domains"/>
    <property type="match status" value="5"/>
</dbReference>
<keyword evidence="8" id="KW-0808">Transferase</keyword>
<dbReference type="Pfam" id="PF00109">
    <property type="entry name" value="ketoacyl-synt"/>
    <property type="match status" value="4"/>
</dbReference>
<feature type="region of interest" description="C-terminal hotdog fold" evidence="13">
    <location>
        <begin position="112"/>
        <end position="254"/>
    </location>
</feature>
<feature type="region of interest" description="N-terminal hotdog fold" evidence="13">
    <location>
        <begin position="2573"/>
        <end position="2694"/>
    </location>
</feature>
<dbReference type="InterPro" id="IPR015424">
    <property type="entry name" value="PyrdxlP-dep_Trfase"/>
</dbReference>
<dbReference type="PROSITE" id="PS52004">
    <property type="entry name" value="KS3_2"/>
    <property type="match status" value="4"/>
</dbReference>
<feature type="domain" description="PKS/mFAS DH" evidence="17">
    <location>
        <begin position="4102"/>
        <end position="4379"/>
    </location>
</feature>
<dbReference type="PROSITE" id="PS00012">
    <property type="entry name" value="PHOSPHOPANTETHEINE"/>
    <property type="match status" value="3"/>
</dbReference>
<dbReference type="InterPro" id="IPR016039">
    <property type="entry name" value="Thiolase-like"/>
</dbReference>
<comment type="cofactor">
    <cofactor evidence="1">
        <name>pyridoxal 5'-phosphate</name>
        <dbReference type="ChEBI" id="CHEBI:597326"/>
    </cofactor>
</comment>
<dbReference type="Gene3D" id="3.40.640.10">
    <property type="entry name" value="Type I PLP-dependent aspartate aminotransferase-like (Major domain)"/>
    <property type="match status" value="1"/>
</dbReference>
<dbReference type="Pfam" id="PF14765">
    <property type="entry name" value="PS-DH"/>
    <property type="match status" value="3"/>
</dbReference>
<dbReference type="PANTHER" id="PTHR43775:SF37">
    <property type="entry name" value="SI:DKEY-61P9.11"/>
    <property type="match status" value="1"/>
</dbReference>
<dbReference type="InterPro" id="IPR000073">
    <property type="entry name" value="AB_hydrolase_1"/>
</dbReference>
<dbReference type="InterPro" id="IPR020807">
    <property type="entry name" value="PKS_DH"/>
</dbReference>
<feature type="domain" description="Carrier" evidence="15">
    <location>
        <begin position="4853"/>
        <end position="4927"/>
    </location>
</feature>
<dbReference type="InterPro" id="IPR049551">
    <property type="entry name" value="PKS_DH_C"/>
</dbReference>
<evidence type="ECO:0000256" key="4">
    <source>
        <dbReference type="ARBA" id="ARBA00011881"/>
    </source>
</evidence>
<dbReference type="Pfam" id="PF08659">
    <property type="entry name" value="KR"/>
    <property type="match status" value="3"/>
</dbReference>
<evidence type="ECO:0000256" key="5">
    <source>
        <dbReference type="ARBA" id="ARBA00022450"/>
    </source>
</evidence>
<comment type="pathway">
    <text evidence="3">Antibiotic biosynthesis.</text>
</comment>
<dbReference type="GO" id="GO:0003857">
    <property type="term" value="F:(3S)-3-hydroxyacyl-CoA dehydrogenase (NAD+) activity"/>
    <property type="evidence" value="ECO:0007669"/>
    <property type="project" value="UniProtKB-EC"/>
</dbReference>